<keyword evidence="4" id="KW-1185">Reference proteome</keyword>
<organism evidence="3 4">
    <name type="scientific">Pandoraea anhela</name>
    <dbReference type="NCBI Taxonomy" id="2508295"/>
    <lineage>
        <taxon>Bacteria</taxon>
        <taxon>Pseudomonadati</taxon>
        <taxon>Pseudomonadota</taxon>
        <taxon>Betaproteobacteria</taxon>
        <taxon>Burkholderiales</taxon>
        <taxon>Burkholderiaceae</taxon>
        <taxon>Pandoraea</taxon>
    </lineage>
</organism>
<name>A0A5E4XFC8_9BURK</name>
<gene>
    <name evidence="3" type="ORF">PAN31108_03834</name>
</gene>
<dbReference type="OrthoDB" id="9115021at2"/>
<dbReference type="AlphaFoldDB" id="A0A5E4XFC8"/>
<dbReference type="EMBL" id="CABPSB010000015">
    <property type="protein sequence ID" value="VVE35026.1"/>
    <property type="molecule type" value="Genomic_DNA"/>
</dbReference>
<dbReference type="Proteomes" id="UP000406256">
    <property type="component" value="Unassembled WGS sequence"/>
</dbReference>
<feature type="chain" id="PRO_5023057847" evidence="2">
    <location>
        <begin position="24"/>
        <end position="170"/>
    </location>
</feature>
<evidence type="ECO:0000256" key="1">
    <source>
        <dbReference type="SAM" id="MobiDB-lite"/>
    </source>
</evidence>
<reference evidence="3 4" key="1">
    <citation type="submission" date="2019-08" db="EMBL/GenBank/DDBJ databases">
        <authorList>
            <person name="Peeters C."/>
        </authorList>
    </citation>
    <scope>NUCLEOTIDE SEQUENCE [LARGE SCALE GENOMIC DNA]</scope>
    <source>
        <strain evidence="3 4">LMG 31108</strain>
    </source>
</reference>
<accession>A0A5E4XFC8</accession>
<keyword evidence="2" id="KW-0732">Signal</keyword>
<dbReference type="RefSeq" id="WP_150670363.1">
    <property type="nucleotide sequence ID" value="NZ_CABPSB010000015.1"/>
</dbReference>
<protein>
    <submittedName>
        <fullName evidence="3">Uncharacterized protein</fullName>
    </submittedName>
</protein>
<evidence type="ECO:0000313" key="4">
    <source>
        <dbReference type="Proteomes" id="UP000406256"/>
    </source>
</evidence>
<evidence type="ECO:0000313" key="3">
    <source>
        <dbReference type="EMBL" id="VVE35026.1"/>
    </source>
</evidence>
<feature type="region of interest" description="Disordered" evidence="1">
    <location>
        <begin position="52"/>
        <end position="78"/>
    </location>
</feature>
<proteinExistence type="predicted"/>
<feature type="compositionally biased region" description="Pro residues" evidence="1">
    <location>
        <begin position="57"/>
        <end position="74"/>
    </location>
</feature>
<sequence length="170" mass="17818">MIKFSMRRAAGALSLTLALTALGAAGMNARAATADTLPPARVQCAVQTAELRSTGELPPPPPDAGPHGPGPLGPLSPMIPGGPGFATARTVEAIAHLYRVGGHPEKVLPFYRETLTQARDPILRRHLREAIARETLQPAEPADTTAAIATLRAQLNEDLAASPTSDAQRR</sequence>
<evidence type="ECO:0000256" key="2">
    <source>
        <dbReference type="SAM" id="SignalP"/>
    </source>
</evidence>
<feature type="signal peptide" evidence="2">
    <location>
        <begin position="1"/>
        <end position="23"/>
    </location>
</feature>